<evidence type="ECO:0000256" key="1">
    <source>
        <dbReference type="SAM" id="SignalP"/>
    </source>
</evidence>
<dbReference type="Proteomes" id="UP000004263">
    <property type="component" value="Unassembled WGS sequence"/>
</dbReference>
<evidence type="ECO:0008006" key="4">
    <source>
        <dbReference type="Google" id="ProtNLM"/>
    </source>
</evidence>
<sequence length="281" mass="30836">MSHTCRVVLALFCVVFSIYAYAWPTAMDFENDNSGDPLDRSHLDIVIGGNESAIPRCDAGYEYDGNGFVIEDPYCHRYGLVWAPALADGKMQPQIDWNPELTLSDTGFRLPTIKELIRLVEFDKNTRDSELGSDPDLSGAFTDRLIAYWLNKKCELSSNGSNSCLKQDVKLTDGSSELKDGYLISSSYADVDGDPGNTLSLVMGIRISDGKVALFEPGVKGGWFEGHDNKSGMLALCLGHVFGTTEHGYCEYDVNNTTYSNAADLSIVPVFALLVKEIQTP</sequence>
<feature type="chain" id="PRO_5004194567" description="Fibrobacter succinogenes major paralogous domain-containing protein" evidence="1">
    <location>
        <begin position="23"/>
        <end position="281"/>
    </location>
</feature>
<keyword evidence="3" id="KW-1185">Reference proteome</keyword>
<reference evidence="2 3" key="1">
    <citation type="submission" date="2006-03" db="EMBL/GenBank/DDBJ databases">
        <authorList>
            <person name="Pinhassi J."/>
            <person name="Pedros-Alio C."/>
            <person name="Ferriera S."/>
            <person name="Johnson J."/>
            <person name="Kravitz S."/>
            <person name="Halpern A."/>
            <person name="Remington K."/>
            <person name="Beeson K."/>
            <person name="Tran B."/>
            <person name="Rogers Y.-H."/>
            <person name="Friedman R."/>
            <person name="Venter J.C."/>
        </authorList>
    </citation>
    <scope>NUCLEOTIDE SEQUENCE [LARGE SCALE GENOMIC DNA]</scope>
    <source>
        <strain evidence="2 3">RED65</strain>
    </source>
</reference>
<protein>
    <recommendedName>
        <fullName evidence="4">Fibrobacter succinogenes major paralogous domain-containing protein</fullName>
    </recommendedName>
</protein>
<dbReference type="EMBL" id="AAQH01000002">
    <property type="protein sequence ID" value="EAT13275.1"/>
    <property type="molecule type" value="Genomic_DNA"/>
</dbReference>
<dbReference type="HOGENOM" id="CLU_989241_0_0_6"/>
<dbReference type="STRING" id="207949.RED65_00905"/>
<organism evidence="2 3">
    <name type="scientific">Bermanella marisrubri</name>
    <dbReference type="NCBI Taxonomy" id="207949"/>
    <lineage>
        <taxon>Bacteria</taxon>
        <taxon>Pseudomonadati</taxon>
        <taxon>Pseudomonadota</taxon>
        <taxon>Gammaproteobacteria</taxon>
        <taxon>Oceanospirillales</taxon>
        <taxon>Oceanospirillaceae</taxon>
        <taxon>Bermanella</taxon>
    </lineage>
</organism>
<dbReference type="AlphaFoldDB" id="Q1N503"/>
<dbReference type="RefSeq" id="WP_007017659.1">
    <property type="nucleotide sequence ID" value="NZ_CH724114.1"/>
</dbReference>
<gene>
    <name evidence="2" type="ORF">RED65_00905</name>
</gene>
<accession>Q1N503</accession>
<feature type="signal peptide" evidence="1">
    <location>
        <begin position="1"/>
        <end position="22"/>
    </location>
</feature>
<proteinExistence type="predicted"/>
<dbReference type="OrthoDB" id="1111500at2"/>
<evidence type="ECO:0000313" key="3">
    <source>
        <dbReference type="Proteomes" id="UP000004263"/>
    </source>
</evidence>
<comment type="caution">
    <text evidence="2">The sequence shown here is derived from an EMBL/GenBank/DDBJ whole genome shotgun (WGS) entry which is preliminary data.</text>
</comment>
<keyword evidence="1" id="KW-0732">Signal</keyword>
<name>Q1N503_9GAMM</name>
<evidence type="ECO:0000313" key="2">
    <source>
        <dbReference type="EMBL" id="EAT13275.1"/>
    </source>
</evidence>